<dbReference type="SUPFAM" id="SSF52777">
    <property type="entry name" value="CoA-dependent acyltransferases"/>
    <property type="match status" value="4"/>
</dbReference>
<dbReference type="InterPro" id="IPR032821">
    <property type="entry name" value="PKS_assoc"/>
</dbReference>
<dbReference type="InterPro" id="IPR018201">
    <property type="entry name" value="Ketoacyl_synth_AS"/>
</dbReference>
<comment type="caution">
    <text evidence="12">The sequence shown here is derived from an EMBL/GenBank/DDBJ whole genome shotgun (WGS) entry which is preliminary data.</text>
</comment>
<dbReference type="Gene3D" id="1.10.1240.100">
    <property type="match status" value="1"/>
</dbReference>
<feature type="domain" description="Ketosynthase family 3 (KS3)" evidence="11">
    <location>
        <begin position="3747"/>
        <end position="4165"/>
    </location>
</feature>
<evidence type="ECO:0000256" key="4">
    <source>
        <dbReference type="ARBA" id="ARBA00022450"/>
    </source>
</evidence>
<dbReference type="InterPro" id="IPR020841">
    <property type="entry name" value="PKS_Beta-ketoAc_synthase_dom"/>
</dbReference>
<dbReference type="NCBIfam" id="TIGR01733">
    <property type="entry name" value="AA-adenyl-dom"/>
    <property type="match status" value="1"/>
</dbReference>
<evidence type="ECO:0000256" key="7">
    <source>
        <dbReference type="ARBA" id="ARBA00022679"/>
    </source>
</evidence>
<dbReference type="CDD" id="cd00833">
    <property type="entry name" value="PKS"/>
    <property type="match status" value="3"/>
</dbReference>
<dbReference type="CDD" id="cd02142">
    <property type="entry name" value="McbC_SagB-like_oxidoreductase"/>
    <property type="match status" value="1"/>
</dbReference>
<dbReference type="SUPFAM" id="SSF51735">
    <property type="entry name" value="NAD(P)-binding Rossmann-fold domains"/>
    <property type="match status" value="2"/>
</dbReference>
<dbReference type="InterPro" id="IPR057326">
    <property type="entry name" value="KR_dom"/>
</dbReference>
<dbReference type="EMBL" id="JAFBBP010000001">
    <property type="protein sequence ID" value="MBM7494177.1"/>
    <property type="molecule type" value="Genomic_DNA"/>
</dbReference>
<dbReference type="PROSITE" id="PS00455">
    <property type="entry name" value="AMP_BINDING"/>
    <property type="match status" value="1"/>
</dbReference>
<evidence type="ECO:0000313" key="12">
    <source>
        <dbReference type="EMBL" id="MBM7494177.1"/>
    </source>
</evidence>
<dbReference type="CDD" id="cd08953">
    <property type="entry name" value="KR_2_SDR_x"/>
    <property type="match status" value="1"/>
</dbReference>
<keyword evidence="13" id="KW-1185">Reference proteome</keyword>
<protein>
    <submittedName>
        <fullName evidence="12">Amino acid adenylation domain-containing protein</fullName>
    </submittedName>
</protein>
<evidence type="ECO:0000259" key="10">
    <source>
        <dbReference type="PROSITE" id="PS50075"/>
    </source>
</evidence>
<feature type="compositionally biased region" description="Low complexity" evidence="9">
    <location>
        <begin position="1592"/>
        <end position="1609"/>
    </location>
</feature>
<dbReference type="Pfam" id="PF00668">
    <property type="entry name" value="Condensation"/>
    <property type="match status" value="1"/>
</dbReference>
<proteinExistence type="predicted"/>
<feature type="compositionally biased region" description="Basic and acidic residues" evidence="9">
    <location>
        <begin position="684"/>
        <end position="703"/>
    </location>
</feature>
<evidence type="ECO:0000256" key="3">
    <source>
        <dbReference type="ARBA" id="ARBA00004792"/>
    </source>
</evidence>
<dbReference type="Pfam" id="PF13193">
    <property type="entry name" value="AMP-binding_C"/>
    <property type="match status" value="1"/>
</dbReference>
<dbReference type="Gene3D" id="3.30.559.10">
    <property type="entry name" value="Chloramphenicol acetyltransferase-like domain"/>
    <property type="match status" value="2"/>
</dbReference>
<dbReference type="InterPro" id="IPR020845">
    <property type="entry name" value="AMP-binding_CS"/>
</dbReference>
<feature type="domain" description="Carrier" evidence="10">
    <location>
        <begin position="8"/>
        <end position="84"/>
    </location>
</feature>
<keyword evidence="6" id="KW-0597">Phosphoprotein</keyword>
<dbReference type="SMART" id="SM01294">
    <property type="entry name" value="PKS_PP_betabranch"/>
    <property type="match status" value="1"/>
</dbReference>
<feature type="region of interest" description="Disordered" evidence="9">
    <location>
        <begin position="2346"/>
        <end position="2368"/>
    </location>
</feature>
<dbReference type="InterPro" id="IPR000873">
    <property type="entry name" value="AMP-dep_synth/lig_dom"/>
</dbReference>
<dbReference type="InterPro" id="IPR009081">
    <property type="entry name" value="PP-bd_ACP"/>
</dbReference>
<dbReference type="Gene3D" id="1.10.1200.10">
    <property type="entry name" value="ACP-like"/>
    <property type="match status" value="4"/>
</dbReference>
<dbReference type="Gene3D" id="3.30.300.30">
    <property type="match status" value="1"/>
</dbReference>
<dbReference type="SMART" id="SM00822">
    <property type="entry name" value="PKS_KR"/>
    <property type="match status" value="1"/>
</dbReference>
<dbReference type="InterPro" id="IPR006162">
    <property type="entry name" value="Ppantetheine_attach_site"/>
</dbReference>
<dbReference type="Gene3D" id="3.30.70.3290">
    <property type="match status" value="1"/>
</dbReference>
<keyword evidence="5" id="KW-0963">Cytoplasm</keyword>
<dbReference type="InterPro" id="IPR029479">
    <property type="entry name" value="Nitroreductase"/>
</dbReference>
<dbReference type="Gene3D" id="3.40.50.720">
    <property type="entry name" value="NAD(P)-binding Rossmann-like Domain"/>
    <property type="match status" value="1"/>
</dbReference>
<dbReference type="InterPro" id="IPR014030">
    <property type="entry name" value="Ketoacyl_synth_N"/>
</dbReference>
<dbReference type="PROSITE" id="PS52004">
    <property type="entry name" value="KS3_2"/>
    <property type="match status" value="3"/>
</dbReference>
<evidence type="ECO:0000256" key="9">
    <source>
        <dbReference type="SAM" id="MobiDB-lite"/>
    </source>
</evidence>
<gene>
    <name evidence="12" type="ORF">JOD64_005399</name>
</gene>
<reference evidence="12 13" key="1">
    <citation type="submission" date="2021-01" db="EMBL/GenBank/DDBJ databases">
        <title>Sequencing the genomes of 1000 actinobacteria strains.</title>
        <authorList>
            <person name="Klenk H.-P."/>
        </authorList>
    </citation>
    <scope>NUCLEOTIDE SEQUENCE [LARGE SCALE GENOMIC DNA]</scope>
    <source>
        <strain evidence="12 13">DSM 100204</strain>
    </source>
</reference>
<dbReference type="RefSeq" id="WP_204944789.1">
    <property type="nucleotide sequence ID" value="NZ_JAFBBP010000001.1"/>
</dbReference>
<dbReference type="InterPro" id="IPR016039">
    <property type="entry name" value="Thiolase-like"/>
</dbReference>
<feature type="domain" description="Carrier" evidence="10">
    <location>
        <begin position="3630"/>
        <end position="3707"/>
    </location>
</feature>
<dbReference type="Pfam" id="PF08659">
    <property type="entry name" value="KR"/>
    <property type="match status" value="1"/>
</dbReference>
<dbReference type="InterPro" id="IPR025110">
    <property type="entry name" value="AMP-bd_C"/>
</dbReference>
<dbReference type="PANTHER" id="PTHR43775:SF37">
    <property type="entry name" value="SI:DKEY-61P9.11"/>
    <property type="match status" value="1"/>
</dbReference>
<dbReference type="Gene3D" id="3.30.559.30">
    <property type="entry name" value="Nonribosomal peptide synthetase, condensation domain"/>
    <property type="match status" value="2"/>
</dbReference>
<keyword evidence="7" id="KW-0808">Transferase</keyword>
<dbReference type="Gene3D" id="3.40.50.980">
    <property type="match status" value="2"/>
</dbReference>
<comment type="pathway">
    <text evidence="3">Antibiotic biosynthesis.</text>
</comment>
<evidence type="ECO:0000256" key="8">
    <source>
        <dbReference type="ARBA" id="ARBA00022737"/>
    </source>
</evidence>
<dbReference type="SUPFAM" id="SSF53901">
    <property type="entry name" value="Thiolase-like"/>
    <property type="match status" value="3"/>
</dbReference>
<dbReference type="Pfam" id="PF22336">
    <property type="entry name" value="RhiE-like_linker"/>
    <property type="match status" value="2"/>
</dbReference>
<dbReference type="Gene3D" id="3.40.109.10">
    <property type="entry name" value="NADH Oxidase"/>
    <property type="match status" value="1"/>
</dbReference>
<dbReference type="Proteomes" id="UP000764837">
    <property type="component" value="Unassembled WGS sequence"/>
</dbReference>
<dbReference type="Pfam" id="PF00881">
    <property type="entry name" value="Nitroreductase"/>
    <property type="match status" value="1"/>
</dbReference>
<dbReference type="PROSITE" id="PS00012">
    <property type="entry name" value="PHOSPHOPANTETHEINE"/>
    <property type="match status" value="1"/>
</dbReference>
<dbReference type="Pfam" id="PF00109">
    <property type="entry name" value="ketoacyl-synt"/>
    <property type="match status" value="3"/>
</dbReference>
<evidence type="ECO:0000256" key="1">
    <source>
        <dbReference type="ARBA" id="ARBA00001957"/>
    </source>
</evidence>
<organism evidence="12 13">
    <name type="scientific">Micromonospora luteifusca</name>
    <dbReference type="NCBI Taxonomy" id="709860"/>
    <lineage>
        <taxon>Bacteria</taxon>
        <taxon>Bacillati</taxon>
        <taxon>Actinomycetota</taxon>
        <taxon>Actinomycetes</taxon>
        <taxon>Micromonosporales</taxon>
        <taxon>Micromonosporaceae</taxon>
        <taxon>Micromonospora</taxon>
    </lineage>
</organism>
<dbReference type="SUPFAM" id="SSF55469">
    <property type="entry name" value="FMN-dependent nitroreductase-like"/>
    <property type="match status" value="1"/>
</dbReference>
<dbReference type="InterPro" id="IPR054514">
    <property type="entry name" value="RhiE-like_linker"/>
</dbReference>
<dbReference type="Pfam" id="PF00501">
    <property type="entry name" value="AMP-binding"/>
    <property type="match status" value="1"/>
</dbReference>
<dbReference type="InterPro" id="IPR010071">
    <property type="entry name" value="AA_adenyl_dom"/>
</dbReference>
<keyword evidence="4" id="KW-0596">Phosphopantetheine</keyword>
<dbReference type="InterPro" id="IPR023213">
    <property type="entry name" value="CAT-like_dom_sf"/>
</dbReference>
<dbReference type="InterPro" id="IPR050091">
    <property type="entry name" value="PKS_NRPS_Biosynth_Enz"/>
</dbReference>
<feature type="region of interest" description="Disordered" evidence="9">
    <location>
        <begin position="681"/>
        <end position="703"/>
    </location>
</feature>
<dbReference type="CDD" id="cd05930">
    <property type="entry name" value="A_NRPS"/>
    <property type="match status" value="1"/>
</dbReference>
<dbReference type="Pfam" id="PF02801">
    <property type="entry name" value="Ketoacyl-synt_C"/>
    <property type="match status" value="3"/>
</dbReference>
<feature type="domain" description="Ketosynthase family 3 (KS3)" evidence="11">
    <location>
        <begin position="1850"/>
        <end position="2259"/>
    </location>
</feature>
<evidence type="ECO:0000313" key="13">
    <source>
        <dbReference type="Proteomes" id="UP000764837"/>
    </source>
</evidence>
<dbReference type="PROSITE" id="PS50075">
    <property type="entry name" value="CARRIER"/>
    <property type="match status" value="4"/>
</dbReference>
<comment type="cofactor">
    <cofactor evidence="1">
        <name>pantetheine 4'-phosphate</name>
        <dbReference type="ChEBI" id="CHEBI:47942"/>
    </cofactor>
</comment>
<sequence length="4244" mass="449730">MREGPAGRRIDGLDPKLMGLIAAALGTDRAVEPEATLSGIGLDSLAAARLWLEIQDECGIDFPFSWLSGNSTVRELFAKLRTTAVDDPVDTAKPTVPTTVVPDAPIPLTSIQQSYVTATVPELTPDPVGCHQYLEFTVDNIDIERLQAAWLRLIEHHEMLRAVVDSDGNQRILADTPHWTMPVHHLNAVPPGAFTAHRERISAWNRDPQQWPPFTIEVSLLPDASGVVHVDIDGLVADGHSTALLLAQWEQLYQHPQAPLPDQGLTARAGLLAMTSGVSDERRSRDLRYWVERLREAPSGPSLRHRDGPKMLTGARATLDDTVAAEDWTAVRAYAATRDVSPSSLALAVFADTLARGGASGAFSIVTTTSARAWLPRSAEHVVGPFTSSAVIVAHPDPSRPLGELAADLHQQVWAALEHSAVSGVDVLRELRRGGQTGPDELAVVFTSLLGLGPAGGFDAGFNADIAHAVSRTSGIVLDNQIWEEGGALRIRWDHLPDRLSADSASTLMAQFTNGIRAIAVAGAVARRRPANALQLSYLVDRAAPHDAWDGCQIYKTVELDDVPDQDRLESALRALIGASEAARSWLDHDGQLHTSSRAPASWRIPVIDLDCVDDSEALLGRMRAALLGRAFTLGRWPHFDVRLTHRAGRSTLHCAFDIAVFDAPTVHFLVRDLVRRYAGTANPDERPTAPSADRMDEATAREHWRSRAEAVTGGAVLPAGSPGVTRPDQPRLRLAANVDGWRAFAAEAARRHLTPDALLMSVFTQVLATELGVSDFAVPVVRWVPGTRDPGDATALSWLPACPPQQPPAEAAALVTAELAIDARADAASGLEALRRRVLRGQVAGFPVVYSSVVDLTAWRTPPGMRDGAWFSCTPGVALDSVSTVDDDTVLLAWDARAEAFPAGWLEAAFARFTKAVRAVITDVDCPPVAGTDPAPLSLRDYRTIVYGWNDTTRDFPTRRLVHEPFERAAARHPHAVAIRTAVATTTYRDLNAQANRVARHLQELAITPGTVIGVRMPRSASMIAAVLGIVKAGGTYLPVEPSLPAGRAAAMLGAAGAWLVMSTAEAPDWQHPDGITVLGIDDVIAAKGDPGNPRAAVTADALAYIIFTSGSTGTPKGVAVAHRAVSNLLAWCERVYPLRIGDVGLAVTSLGFDLSVYDMFGVLGTGAALYVADETEQHDPALLHAVLRHEKVTFWNSAPTTLAQVAAEIPAEIPPEGFGALRLVFLSGDHTPLPLPDALRAAFPDVRIVSLGGATEATVWSNHFEVGPVDPQWRSIPYGHPIDNSRYYVLDEELRPCPPDTEGDLYIAGECLAQGYHNAPDLTAARFIPDPYALEPGQRMYRTGDRAAYFPDGTLTFLGRRDNQVKIRGFRVELGEIEHRLRQHPAVRDAVVLAQGDGGDRKVVAYVIAEPGPQPAIRELREHAAATLPGYMVPNFVAFVPAFPATANGKLDRAALPWPLPPEGVAPRAATNAPNVSSLSAEVADLFAGLLGVNAIDPHGDIWDQGATSFTLVQVSGALHHKYQYRIPISVVLAEPTVAGIARHLTAVLRGAPPRTPSENTPSASAPAGTIAAARPPAILGPTPVPPTTAPVATATTSDDTPPQATDGPPEEVDFFSAEDRARFKSGHWNLRPPAPPEHLIALPSAAPPDDLYRRRASRKSFAAAPLPLATLGRLLGLLGEFLVDGTPRRLYPSAGDTYAVQTYLHVKPNGLDGLDGGVYHYRPDLHALERVSDGAGLDRSLHFYYNRPVYDDAGFELYLIGQTRGIAPLYQQDADRYLAVEAGHITQLLMMAQGELGVSLCPVGALAFERLRPALGADDGHRFLLSLLAGRGPDPLASALIAPDPATADIAIVGVSGRYPDAEDVDELWQALLAGRRPLGPPPAHHPAGGRNAVTGGYLDDVDAFDSLLFHISPSEAATLDPQLRLLLTSVWECLENAGHTASSLRRTSERVGVFVAAMWHDYELVGAEASRGGAPAVAASTASDIANRISHYFGFRGPSLAVDTSCSSTLTAVHLAVESMRRGDCDAAVVCAVNLMLHPHHADLLRSWGLISANGVASRAFDPDSTGWSPGEGYGALLLRPWPAGAADGDSAHALIAATWIAHAGDTAGRFGLPSVPELTDSIRAVLRRADASPQDIGYVECAASGASVADSAELEALVGVFHDNPAPVPIGTVKHNIGHLEAAAGMSQLTKVVLQLRHARIAPTPVPEGGPGLLHWPGAPIRVVTTPEPWTGPELALVNAVGAGGSSAHVLLKAAPSRTQEAHTGPATLLVPLSAATVDALTTAARRLHRHLARERPDLADVAFTLQTGRTAMTHRLLLSCRDTADLICALDAFLAGGADPRVRTSTAAPGPRTPVQPNGADEASASWLAGTDVDWRRLWPAPARRITLPTYPFQAQRHWIATTDGTDNTTVAIATIGGPSAAIGSRGVLSHLVARFSEVSGIGADQVDPHTPLEHLGLNSALVVQLAARLADDIGDVPPQLFFEHRTLAELADRIESGRSARRPPASLSGPGPGPGTDVAIIGIAGRYPGADNLDTLWQLLTNRHDAITDMPAHRARPTWPRDLMKGAFLDQVDRFDPLLFGIAPRDADLMDPQERLFLEVVWETLDDAGYPAHRLRQAHHGQVGVFAATMYSEYTFFGVEQSLTGPPVSTDSSVAGIANRVSYALDLRGPSLTVDTMCSSSLTALHLAVSALRAGECALALAGGVNLSLHPNKFIEQKRLNMPSHDNRCRAFGEGGDGFAPGEGVGAVLLKPLAEALADGDRIHAVIKGTAINHGGRTNGYTVPDPAAQARVIATALARAEVDPGTIDYVEAHGTGTKLGDPVEISGLELVFADTVAPGGCAIGSIKSNIGHLEGAAGIAGLTKVVLQLRHRTLAPTLHVERPHPGIDWEHSPFRLQRDLTPWPAPAGHPRRACVSSFGAGGSNAHVVLEEPPPAAPATPDLGPQLIVLSARDTRQLRQATTRLADVLADEAAEHTSALLAELSRLAEGDLPDVLAGNGTATAVRRLSSYLLDRHRGGHDGPTLADIAYTLQVGREPLPERLAVVVTDRNELVHLLRGFAAGDTAHIAHGRAARPSDPAAPMPERRDRQSLAELARRWVRGESVDWTALHPSGSARTTSLPSYPFAHHRHWLTPTGPDPQTPVLPLYRIKWHPADQPSASPAYGTLLCLHAGGPQPLLQALPGAFGAHVQVVMVDVATDTRFADPARTAEFTRQLLRSYPDLRGTLDLTDITDVEAVGPRAVTTRLAHLRELAAARRPLRMLHAVSGLHALPGPAPRLSGALLSGFVWAVSAESRTLSATVVDVETRSTAALAALVAEWTSTDGRAEVCYRSGRRFAPALELTDLPDGTPELDGERSYLISGGTGGIGAVVARHLVTRGARAIALLGQRRMPPREDWDDADLDAHQATVAHQVRELEQLGARVALHCGPLDDRQPVAEFLDRVRADLGPIGGVIHCAGRMARIGSFTGKSADEIDAVLVPKVEGVDVLTALCAPDEPAFLVSFSSLAGVSPTLAAGVTEYAAANRYLDHHASHLTRQGRAGVCAIAWPSWGDVGMSGGTDNSQPPLSVQDGLRILDAVLVGPAPANVVVVPGANIPAILAAPPLPTAAPQPDASRPTAAQLTAPAPLVPDWLVDVFTTTVGISRDDLDVQTPFGDLGVDSLLIADLVTAVEVKLGAPVAPSAFLDHPSLVALAAHLRDVHTAPPVNAPPPTTSTARGASPRIDAQHAPGLSGVHRQLAAEETIAVIGMSCRFPGAADIRAFWDLLTTGTCAVTEVPAARWDTDALYRPSTEPGRSVSKWGGYLDGIELFDPDYFSMTDEDAITLDPGIRLMLEGVATCLADAGYRDELSGDDVGVFVGARLSDYRRRVGRRTGTAAFGGDQNFLAARIAHQWNLTGPNLVVDSACSSALVAVQLAMRSILAGESSAALVGAVDVLLDAQVHLDFSAAGALSPSGRCRTFDRSADGFVPGEGCGVLLLKRLDKAIADGDRIRATIDAAAVGNDGRTVGLTTPNPVAQAAVIRRALRDARLRPDQVGMIEAHGTATMIGDPIELQALTNVFRESTQRAGYCQIGSVKSNLGHLLSAAGIAGLAKAVLAVEHGAIPASLFCDEPNPRFHFAASPFVPATRLTSWTSEPEARIAGVSAFGLGGTNAHVIVRGAPAAVPSRTPLAPPVFRRRRLWLDPPVADGPTAFDPSTAILPAAGLPSAPDPAVAPASGLVASLLSLGYDDTTPTEEQS</sequence>
<dbReference type="InterPro" id="IPR000415">
    <property type="entry name" value="Nitroreductase-like"/>
</dbReference>
<dbReference type="Pfam" id="PF00550">
    <property type="entry name" value="PP-binding"/>
    <property type="match status" value="4"/>
</dbReference>
<comment type="subcellular location">
    <subcellularLocation>
        <location evidence="2">Cytoplasm</location>
    </subcellularLocation>
</comment>
<dbReference type="SUPFAM" id="SSF56801">
    <property type="entry name" value="Acetyl-CoA synthetase-like"/>
    <property type="match status" value="1"/>
</dbReference>
<feature type="domain" description="Carrier" evidence="10">
    <location>
        <begin position="2429"/>
        <end position="2505"/>
    </location>
</feature>
<accession>A0ABS2M192</accession>
<dbReference type="Gene3D" id="2.30.38.10">
    <property type="entry name" value="Luciferase, Domain 3"/>
    <property type="match status" value="1"/>
</dbReference>
<feature type="domain" description="Carrier" evidence="10">
    <location>
        <begin position="1476"/>
        <end position="1551"/>
    </location>
</feature>
<evidence type="ECO:0000256" key="5">
    <source>
        <dbReference type="ARBA" id="ARBA00022490"/>
    </source>
</evidence>
<dbReference type="InterPro" id="IPR045851">
    <property type="entry name" value="AMP-bd_C_sf"/>
</dbReference>
<feature type="region of interest" description="Disordered" evidence="9">
    <location>
        <begin position="2501"/>
        <end position="2521"/>
    </location>
</feature>
<dbReference type="SMART" id="SM00823">
    <property type="entry name" value="PKS_PP"/>
    <property type="match status" value="4"/>
</dbReference>
<keyword evidence="8" id="KW-0677">Repeat</keyword>
<evidence type="ECO:0000256" key="2">
    <source>
        <dbReference type="ARBA" id="ARBA00004496"/>
    </source>
</evidence>
<dbReference type="InterPro" id="IPR020806">
    <property type="entry name" value="PKS_PP-bd"/>
</dbReference>
<dbReference type="Pfam" id="PF16197">
    <property type="entry name" value="KAsynt_C_assoc"/>
    <property type="match status" value="1"/>
</dbReference>
<dbReference type="InterPro" id="IPR001242">
    <property type="entry name" value="Condensation_dom"/>
</dbReference>
<dbReference type="SMART" id="SM00825">
    <property type="entry name" value="PKS_KS"/>
    <property type="match status" value="3"/>
</dbReference>
<evidence type="ECO:0000259" key="11">
    <source>
        <dbReference type="PROSITE" id="PS52004"/>
    </source>
</evidence>
<dbReference type="InterPro" id="IPR036736">
    <property type="entry name" value="ACP-like_sf"/>
</dbReference>
<dbReference type="InterPro" id="IPR014031">
    <property type="entry name" value="Ketoacyl_synth_C"/>
</dbReference>
<dbReference type="SUPFAM" id="SSF47336">
    <property type="entry name" value="ACP-like"/>
    <property type="match status" value="4"/>
</dbReference>
<dbReference type="PANTHER" id="PTHR43775">
    <property type="entry name" value="FATTY ACID SYNTHASE"/>
    <property type="match status" value="1"/>
</dbReference>
<feature type="region of interest" description="Disordered" evidence="9">
    <location>
        <begin position="3709"/>
        <end position="3732"/>
    </location>
</feature>
<feature type="region of interest" description="Disordered" evidence="9">
    <location>
        <begin position="1577"/>
        <end position="1614"/>
    </location>
</feature>
<evidence type="ECO:0000256" key="6">
    <source>
        <dbReference type="ARBA" id="ARBA00022553"/>
    </source>
</evidence>
<name>A0ABS2M192_9ACTN</name>
<feature type="domain" description="Ketosynthase family 3 (KS3)" evidence="11">
    <location>
        <begin position="2522"/>
        <end position="2938"/>
    </location>
</feature>
<dbReference type="Gene3D" id="3.40.47.10">
    <property type="match status" value="3"/>
</dbReference>
<dbReference type="PROSITE" id="PS00606">
    <property type="entry name" value="KS3_1"/>
    <property type="match status" value="1"/>
</dbReference>
<dbReference type="InterPro" id="IPR036291">
    <property type="entry name" value="NAD(P)-bd_dom_sf"/>
</dbReference>
<dbReference type="InterPro" id="IPR013968">
    <property type="entry name" value="PKS_KR"/>
</dbReference>